<dbReference type="STRING" id="1798665.A2942_04795"/>
<dbReference type="Gene3D" id="3.40.140.10">
    <property type="entry name" value="Cytidine Deaminase, domain 2"/>
    <property type="match status" value="1"/>
</dbReference>
<protein>
    <submittedName>
        <fullName evidence="1">Uncharacterized protein</fullName>
    </submittedName>
</protein>
<sequence length="229" mass="26675">MSENSLTFEEFRSTLPLICNRETIKDSEKWNPENPLYAHCAVVSLLAQDLYGGDLLRASLLPYPEFAEMNSHYWNKLPDGKQMDFTTPQFHGRRPPLIGESRTRRHMLFDPNTGEPREIMKRYKLLALRLARVHSGGNPLFDNLFYQLCFWNALDSPCQKMKFGCVIVRNKLIIYQGANKTIPELCPFCEERCVRLSAMKPLWISSTRIFCLFLRFPTLITIRKHLRSG</sequence>
<reference evidence="1 2" key="1">
    <citation type="journal article" date="2016" name="Nat. Commun.">
        <title>Thousands of microbial genomes shed light on interconnected biogeochemical processes in an aquifer system.</title>
        <authorList>
            <person name="Anantharaman K."/>
            <person name="Brown C.T."/>
            <person name="Hug L.A."/>
            <person name="Sharon I."/>
            <person name="Castelle C.J."/>
            <person name="Probst A.J."/>
            <person name="Thomas B.C."/>
            <person name="Singh A."/>
            <person name="Wilkins M.J."/>
            <person name="Karaoz U."/>
            <person name="Brodie E.L."/>
            <person name="Williams K.H."/>
            <person name="Hubbard S.S."/>
            <person name="Banfield J.F."/>
        </authorList>
    </citation>
    <scope>NUCLEOTIDE SEQUENCE [LARGE SCALE GENOMIC DNA]</scope>
</reference>
<dbReference type="Pfam" id="PF24585">
    <property type="entry name" value="YunG"/>
    <property type="match status" value="1"/>
</dbReference>
<gene>
    <name evidence="1" type="ORF">A2942_04795</name>
</gene>
<organism evidence="1 2">
    <name type="scientific">Candidatus Lloydbacteria bacterium RIFCSPLOWO2_01_FULL_50_20</name>
    <dbReference type="NCBI Taxonomy" id="1798665"/>
    <lineage>
        <taxon>Bacteria</taxon>
        <taxon>Candidatus Lloydiibacteriota</taxon>
    </lineage>
</organism>
<dbReference type="AlphaFoldDB" id="A0A1G2DGR3"/>
<accession>A0A1G2DGR3</accession>
<dbReference type="SUPFAM" id="SSF53927">
    <property type="entry name" value="Cytidine deaminase-like"/>
    <property type="match status" value="1"/>
</dbReference>
<name>A0A1G2DGR3_9BACT</name>
<dbReference type="Proteomes" id="UP000178534">
    <property type="component" value="Unassembled WGS sequence"/>
</dbReference>
<dbReference type="InterPro" id="IPR056238">
    <property type="entry name" value="YunG-like"/>
</dbReference>
<evidence type="ECO:0000313" key="1">
    <source>
        <dbReference type="EMBL" id="OGZ12766.1"/>
    </source>
</evidence>
<comment type="caution">
    <text evidence="1">The sequence shown here is derived from an EMBL/GenBank/DDBJ whole genome shotgun (WGS) entry which is preliminary data.</text>
</comment>
<evidence type="ECO:0000313" key="2">
    <source>
        <dbReference type="Proteomes" id="UP000178534"/>
    </source>
</evidence>
<dbReference type="GO" id="GO:0003824">
    <property type="term" value="F:catalytic activity"/>
    <property type="evidence" value="ECO:0007669"/>
    <property type="project" value="InterPro"/>
</dbReference>
<dbReference type="EMBL" id="MHLP01000019">
    <property type="protein sequence ID" value="OGZ12766.1"/>
    <property type="molecule type" value="Genomic_DNA"/>
</dbReference>
<dbReference type="InterPro" id="IPR016193">
    <property type="entry name" value="Cytidine_deaminase-like"/>
</dbReference>
<proteinExistence type="predicted"/>